<feature type="region of interest" description="Disordered" evidence="1">
    <location>
        <begin position="351"/>
        <end position="380"/>
    </location>
</feature>
<sequence length="380" mass="41831">MPANYRAHGHGQGYADLNFLIPEFIEQLDYTKGPFYAELGDLTTAGSAQFSLVNSLQHSFAKFEIGQDNYWRGVFGDSVALAGGLLTYGGEYNYYDGPWQLKQNAKRGNGILRWHRGDENQWLNATFMAYGADWRSSDQIPHAQSPQEPSTAMAILIHPMVVTHSDTRSPSTWAIAKTMSSGVPKAMSGITTSTSIPTSPTCSMTDNGDQFRQTDNRIFFGGEVSSTFEDRLLFGHETDYLVGFQTHNDYIWDLALTKTSLRNDLNNIRRDDVFTGNYALFASANTRWNDWFRTEMGLRGELFYFDVASNLAANSGDKIDGIVVPKLNMIFGPWMKPNTTSTSVAASTVTTPAASPSTSTQSLDSPLPVSTHSCALGAPS</sequence>
<evidence type="ECO:0008006" key="4">
    <source>
        <dbReference type="Google" id="ProtNLM"/>
    </source>
</evidence>
<feature type="compositionally biased region" description="Low complexity" evidence="1">
    <location>
        <begin position="351"/>
        <end position="360"/>
    </location>
</feature>
<accession>A0ABP6RIT1</accession>
<proteinExistence type="predicted"/>
<evidence type="ECO:0000313" key="2">
    <source>
        <dbReference type="EMBL" id="GAA3354509.1"/>
    </source>
</evidence>
<dbReference type="EMBL" id="BAAAYK010000036">
    <property type="protein sequence ID" value="GAA3354509.1"/>
    <property type="molecule type" value="Genomic_DNA"/>
</dbReference>
<evidence type="ECO:0000313" key="3">
    <source>
        <dbReference type="Proteomes" id="UP001500483"/>
    </source>
</evidence>
<gene>
    <name evidence="2" type="ORF">GCM10020366_11410</name>
</gene>
<evidence type="ECO:0000256" key="1">
    <source>
        <dbReference type="SAM" id="MobiDB-lite"/>
    </source>
</evidence>
<keyword evidence="3" id="KW-1185">Reference proteome</keyword>
<feature type="compositionally biased region" description="Polar residues" evidence="1">
    <location>
        <begin position="361"/>
        <end position="373"/>
    </location>
</feature>
<organism evidence="2 3">
    <name type="scientific">Saccharopolyspora gregorii</name>
    <dbReference type="NCBI Taxonomy" id="33914"/>
    <lineage>
        <taxon>Bacteria</taxon>
        <taxon>Bacillati</taxon>
        <taxon>Actinomycetota</taxon>
        <taxon>Actinomycetes</taxon>
        <taxon>Pseudonocardiales</taxon>
        <taxon>Pseudonocardiaceae</taxon>
        <taxon>Saccharopolyspora</taxon>
    </lineage>
</organism>
<name>A0ABP6RIT1_9PSEU</name>
<dbReference type="SUPFAM" id="SSF56935">
    <property type="entry name" value="Porins"/>
    <property type="match status" value="1"/>
</dbReference>
<protein>
    <recommendedName>
        <fullName evidence="4">Alginate export domain-containing protein</fullName>
    </recommendedName>
</protein>
<comment type="caution">
    <text evidence="2">The sequence shown here is derived from an EMBL/GenBank/DDBJ whole genome shotgun (WGS) entry which is preliminary data.</text>
</comment>
<dbReference type="Proteomes" id="UP001500483">
    <property type="component" value="Unassembled WGS sequence"/>
</dbReference>
<reference evidence="3" key="1">
    <citation type="journal article" date="2019" name="Int. J. Syst. Evol. Microbiol.">
        <title>The Global Catalogue of Microorganisms (GCM) 10K type strain sequencing project: providing services to taxonomists for standard genome sequencing and annotation.</title>
        <authorList>
            <consortium name="The Broad Institute Genomics Platform"/>
            <consortium name="The Broad Institute Genome Sequencing Center for Infectious Disease"/>
            <person name="Wu L."/>
            <person name="Ma J."/>
        </authorList>
    </citation>
    <scope>NUCLEOTIDE SEQUENCE [LARGE SCALE GENOMIC DNA]</scope>
    <source>
        <strain evidence="3">JCM 9687</strain>
    </source>
</reference>